<protein>
    <submittedName>
        <fullName evidence="2">Uncharacterized protein</fullName>
    </submittedName>
</protein>
<evidence type="ECO:0000313" key="3">
    <source>
        <dbReference type="Proteomes" id="UP001375240"/>
    </source>
</evidence>
<feature type="region of interest" description="Disordered" evidence="1">
    <location>
        <begin position="12"/>
        <end position="119"/>
    </location>
</feature>
<accession>A0AAV9UZT0</accession>
<feature type="compositionally biased region" description="Low complexity" evidence="1">
    <location>
        <begin position="157"/>
        <end position="167"/>
    </location>
</feature>
<feature type="compositionally biased region" description="Basic and acidic residues" evidence="1">
    <location>
        <begin position="139"/>
        <end position="154"/>
    </location>
</feature>
<feature type="compositionally biased region" description="Polar residues" evidence="1">
    <location>
        <begin position="36"/>
        <end position="72"/>
    </location>
</feature>
<feature type="region of interest" description="Disordered" evidence="1">
    <location>
        <begin position="134"/>
        <end position="201"/>
    </location>
</feature>
<name>A0AAV9UZT0_9PEZI</name>
<evidence type="ECO:0000313" key="2">
    <source>
        <dbReference type="EMBL" id="KAK6353141.1"/>
    </source>
</evidence>
<gene>
    <name evidence="2" type="ORF">TWF696_005131</name>
</gene>
<comment type="caution">
    <text evidence="2">The sequence shown here is derived from an EMBL/GenBank/DDBJ whole genome shotgun (WGS) entry which is preliminary data.</text>
</comment>
<dbReference type="EMBL" id="JAVHNQ010000003">
    <property type="protein sequence ID" value="KAK6353141.1"/>
    <property type="molecule type" value="Genomic_DNA"/>
</dbReference>
<reference evidence="2 3" key="1">
    <citation type="submission" date="2019-10" db="EMBL/GenBank/DDBJ databases">
        <authorList>
            <person name="Palmer J.M."/>
        </authorList>
    </citation>
    <scope>NUCLEOTIDE SEQUENCE [LARGE SCALE GENOMIC DNA]</scope>
    <source>
        <strain evidence="2 3">TWF696</strain>
    </source>
</reference>
<evidence type="ECO:0000256" key="1">
    <source>
        <dbReference type="SAM" id="MobiDB-lite"/>
    </source>
</evidence>
<dbReference type="AlphaFoldDB" id="A0AAV9UZT0"/>
<keyword evidence="3" id="KW-1185">Reference proteome</keyword>
<proteinExistence type="predicted"/>
<dbReference type="Proteomes" id="UP001375240">
    <property type="component" value="Unassembled WGS sequence"/>
</dbReference>
<sequence>MSLASLVSWQDMLSYSPPPPQGFDGPGTPPEVQEASEPTVNQDDRQSSLNGIQSSTQTHDETSYTPTVPSKDSLNERALVLKPRRKSWMTGKSHTFAVLRKPKPESKAPQRRTSISSKGFGDWASRAKRFFRLKKRSSKKGETAEALPVDHQDQEESSSASPGSISPDPRRHLLDKNTPSKITVRKASYRPDQGSVISSASSSSLSRATPVFYRASRARTFIFWSL</sequence>
<organism evidence="2 3">
    <name type="scientific">Orbilia brochopaga</name>
    <dbReference type="NCBI Taxonomy" id="3140254"/>
    <lineage>
        <taxon>Eukaryota</taxon>
        <taxon>Fungi</taxon>
        <taxon>Dikarya</taxon>
        <taxon>Ascomycota</taxon>
        <taxon>Pezizomycotina</taxon>
        <taxon>Orbiliomycetes</taxon>
        <taxon>Orbiliales</taxon>
        <taxon>Orbiliaceae</taxon>
        <taxon>Orbilia</taxon>
    </lineage>
</organism>